<sequence length="422" mass="47104">MTEIAPIASPGFDGPWLTDPQHHAWLMQDARRQLRFFDASLRSDGGFDVLDVDGTPLPRAGQELHTTARMIHSYMLGKAIGHPGADRMIDAGMDYLWTRHRDAKWGGYVWGVDGETVTDGTKLAYGHVFVLLAAASARLAGHPEADRLHADIAEVIERHFWAEETGLLIEEYTRDWYAFSFYRGMNSNMHGVEAMLAAHEATGEALWLERAGRILDFFTARMAPDYDWRIPEHYSVQWEVDPTYSGNPMFRPAGTTPGHSLELARLLLQHWDLAGRPATGADTRARHLIERALGDAWLHGGGLAYTVDFDGSVLSRDRYWWPVSEGIGALASLIKLDGAEAARESDEDWYRRLWRYAETAFVDTARGGWFPEVDADGRPAARQFQGKPDIYHALQADLYPLAPGLSRQAGALMQGRAAAPFG</sequence>
<accession>A0AAE3TC63</accession>
<gene>
    <name evidence="3" type="ORF">P1J78_23120</name>
</gene>
<dbReference type="Pfam" id="PF07221">
    <property type="entry name" value="GlcNAc_2-epim"/>
    <property type="match status" value="1"/>
</dbReference>
<evidence type="ECO:0000313" key="4">
    <source>
        <dbReference type="Proteomes" id="UP001220964"/>
    </source>
</evidence>
<evidence type="ECO:0000256" key="1">
    <source>
        <dbReference type="ARBA" id="ARBA00008558"/>
    </source>
</evidence>
<dbReference type="SUPFAM" id="SSF48208">
    <property type="entry name" value="Six-hairpin glycosidases"/>
    <property type="match status" value="1"/>
</dbReference>
<dbReference type="InterPro" id="IPR008928">
    <property type="entry name" value="6-hairpin_glycosidase_sf"/>
</dbReference>
<evidence type="ECO:0000256" key="2">
    <source>
        <dbReference type="ARBA" id="ARBA00023235"/>
    </source>
</evidence>
<keyword evidence="2" id="KW-0413">Isomerase</keyword>
<dbReference type="InterPro" id="IPR010819">
    <property type="entry name" value="AGE/CE"/>
</dbReference>
<dbReference type="GO" id="GO:0016853">
    <property type="term" value="F:isomerase activity"/>
    <property type="evidence" value="ECO:0007669"/>
    <property type="project" value="UniProtKB-KW"/>
</dbReference>
<dbReference type="GO" id="GO:0005975">
    <property type="term" value="P:carbohydrate metabolic process"/>
    <property type="evidence" value="ECO:0007669"/>
    <property type="project" value="InterPro"/>
</dbReference>
<name>A0AAE3TC63_9RHOB</name>
<dbReference type="Gene3D" id="1.50.10.10">
    <property type="match status" value="1"/>
</dbReference>
<protein>
    <submittedName>
        <fullName evidence="3">AGE family epimerase/isomerase</fullName>
    </submittedName>
</protein>
<evidence type="ECO:0000313" key="3">
    <source>
        <dbReference type="EMBL" id="MDF0603624.1"/>
    </source>
</evidence>
<organism evidence="3 4">
    <name type="scientific">Psychromarinibacter sediminicola</name>
    <dbReference type="NCBI Taxonomy" id="3033385"/>
    <lineage>
        <taxon>Bacteria</taxon>
        <taxon>Pseudomonadati</taxon>
        <taxon>Pseudomonadota</taxon>
        <taxon>Alphaproteobacteria</taxon>
        <taxon>Rhodobacterales</taxon>
        <taxon>Paracoccaceae</taxon>
        <taxon>Psychromarinibacter</taxon>
    </lineage>
</organism>
<proteinExistence type="inferred from homology"/>
<comment type="caution">
    <text evidence="3">The sequence shown here is derived from an EMBL/GenBank/DDBJ whole genome shotgun (WGS) entry which is preliminary data.</text>
</comment>
<comment type="similarity">
    <text evidence="1">Belongs to the N-acylglucosamine 2-epimerase family.</text>
</comment>
<keyword evidence="4" id="KW-1185">Reference proteome</keyword>
<dbReference type="Proteomes" id="UP001220964">
    <property type="component" value="Unassembled WGS sequence"/>
</dbReference>
<reference evidence="3" key="1">
    <citation type="submission" date="2023-03" db="EMBL/GenBank/DDBJ databases">
        <title>Multiphase analysis and comparison of six strains from genera Psychromarinibacter, Lutimaribacter, and Maritimibacter, including a novel species: Psychromarinibacter sediminicola sp. nov.</title>
        <authorList>
            <person name="Wang Y.-H."/>
            <person name="Ye M.-Q."/>
            <person name="Du Z.-J."/>
        </authorList>
    </citation>
    <scope>NUCLEOTIDE SEQUENCE</scope>
    <source>
        <strain evidence="3">C21-152</strain>
    </source>
</reference>
<dbReference type="EMBL" id="JARGYC010000111">
    <property type="protein sequence ID" value="MDF0603624.1"/>
    <property type="molecule type" value="Genomic_DNA"/>
</dbReference>
<dbReference type="AlphaFoldDB" id="A0AAE3TC63"/>
<dbReference type="PANTHER" id="PTHR15108">
    <property type="entry name" value="N-ACYLGLUCOSAMINE-2-EPIMERASE"/>
    <property type="match status" value="1"/>
</dbReference>
<dbReference type="RefSeq" id="WP_275569741.1">
    <property type="nucleotide sequence ID" value="NZ_JARGYC010000111.1"/>
</dbReference>
<dbReference type="InterPro" id="IPR012341">
    <property type="entry name" value="6hp_glycosidase-like_sf"/>
</dbReference>